<feature type="transmembrane region" description="Helical" evidence="10">
    <location>
        <begin position="213"/>
        <end position="233"/>
    </location>
</feature>
<feature type="transmembrane region" description="Helical" evidence="10">
    <location>
        <begin position="70"/>
        <end position="89"/>
    </location>
</feature>
<keyword evidence="4 10" id="KW-1003">Cell membrane</keyword>
<keyword evidence="12" id="KW-1185">Reference proteome</keyword>
<proteinExistence type="inferred from homology"/>
<name>A0A6A8ABI3_9HYPH</name>
<dbReference type="GO" id="GO:0006605">
    <property type="term" value="P:protein targeting"/>
    <property type="evidence" value="ECO:0007669"/>
    <property type="project" value="UniProtKB-UniRule"/>
</dbReference>
<dbReference type="EMBL" id="WIXI01000047">
    <property type="protein sequence ID" value="MQY48074.1"/>
    <property type="molecule type" value="Genomic_DNA"/>
</dbReference>
<comment type="function">
    <text evidence="1 10">Role in flagellar biosynthesis.</text>
</comment>
<evidence type="ECO:0000313" key="12">
    <source>
        <dbReference type="Proteomes" id="UP000435138"/>
    </source>
</evidence>
<dbReference type="Pfam" id="PF01311">
    <property type="entry name" value="Bac_export_1"/>
    <property type="match status" value="1"/>
</dbReference>
<dbReference type="GO" id="GO:0005886">
    <property type="term" value="C:plasma membrane"/>
    <property type="evidence" value="ECO:0007669"/>
    <property type="project" value="UniProtKB-SubCell"/>
</dbReference>
<dbReference type="PANTHER" id="PTHR30065:SF1">
    <property type="entry name" value="SURFACE PRESENTATION OF ANTIGENS PROTEIN SPAR"/>
    <property type="match status" value="1"/>
</dbReference>
<evidence type="ECO:0000256" key="4">
    <source>
        <dbReference type="ARBA" id="ARBA00022475"/>
    </source>
</evidence>
<evidence type="ECO:0000256" key="7">
    <source>
        <dbReference type="ARBA" id="ARBA00023136"/>
    </source>
</evidence>
<evidence type="ECO:0000256" key="6">
    <source>
        <dbReference type="ARBA" id="ARBA00022989"/>
    </source>
</evidence>
<dbReference type="PRINTS" id="PR00953">
    <property type="entry name" value="TYPE3IMRPROT"/>
</dbReference>
<dbReference type="PANTHER" id="PTHR30065">
    <property type="entry name" value="FLAGELLAR BIOSYNTHETIC PROTEIN FLIR"/>
    <property type="match status" value="1"/>
</dbReference>
<dbReference type="InterPro" id="IPR006303">
    <property type="entry name" value="FliR"/>
</dbReference>
<evidence type="ECO:0000256" key="3">
    <source>
        <dbReference type="ARBA" id="ARBA00021717"/>
    </source>
</evidence>
<keyword evidence="6 10" id="KW-1133">Transmembrane helix</keyword>
<keyword evidence="8 10" id="KW-0975">Bacterial flagellum</keyword>
<keyword evidence="11" id="KW-0966">Cell projection</keyword>
<evidence type="ECO:0000256" key="10">
    <source>
        <dbReference type="RuleBase" id="RU362071"/>
    </source>
</evidence>
<feature type="transmembrane region" description="Helical" evidence="10">
    <location>
        <begin position="41"/>
        <end position="58"/>
    </location>
</feature>
<dbReference type="Proteomes" id="UP000435138">
    <property type="component" value="Unassembled WGS sequence"/>
</dbReference>
<comment type="caution">
    <text evidence="11">The sequence shown here is derived from an EMBL/GenBank/DDBJ whole genome shotgun (WGS) entry which is preliminary data.</text>
</comment>
<gene>
    <name evidence="11" type="primary">fliR</name>
    <name evidence="11" type="ORF">GAO09_18715</name>
</gene>
<organism evidence="11 12">
    <name type="scientific">Endobacterium cereale</name>
    <dbReference type="NCBI Taxonomy" id="2663029"/>
    <lineage>
        <taxon>Bacteria</taxon>
        <taxon>Pseudomonadati</taxon>
        <taxon>Pseudomonadota</taxon>
        <taxon>Alphaproteobacteria</taxon>
        <taxon>Hyphomicrobiales</taxon>
        <taxon>Rhizobiaceae</taxon>
        <taxon>Endobacterium</taxon>
    </lineage>
</organism>
<feature type="transmembrane region" description="Helical" evidence="10">
    <location>
        <begin position="126"/>
        <end position="144"/>
    </location>
</feature>
<keyword evidence="11" id="KW-0969">Cilium</keyword>
<feature type="transmembrane region" description="Helical" evidence="10">
    <location>
        <begin position="6"/>
        <end position="29"/>
    </location>
</feature>
<keyword evidence="11" id="KW-0282">Flagellum</keyword>
<dbReference type="RefSeq" id="WP_153355828.1">
    <property type="nucleotide sequence ID" value="NZ_JAYKOO010000015.1"/>
</dbReference>
<feature type="transmembrane region" description="Helical" evidence="10">
    <location>
        <begin position="188"/>
        <end position="207"/>
    </location>
</feature>
<comment type="similarity">
    <text evidence="2 10">Belongs to the FliR/MopE/SpaR family.</text>
</comment>
<evidence type="ECO:0000313" key="11">
    <source>
        <dbReference type="EMBL" id="MQY48074.1"/>
    </source>
</evidence>
<evidence type="ECO:0000256" key="9">
    <source>
        <dbReference type="NCBIfam" id="TIGR01400"/>
    </source>
</evidence>
<dbReference type="GO" id="GO:0009425">
    <property type="term" value="C:bacterial-type flagellum basal body"/>
    <property type="evidence" value="ECO:0007669"/>
    <property type="project" value="UniProtKB-SubCell"/>
</dbReference>
<protein>
    <recommendedName>
        <fullName evidence="3 9">Flagellar biosynthetic protein FliR</fullName>
    </recommendedName>
</protein>
<dbReference type="GO" id="GO:0044780">
    <property type="term" value="P:bacterial-type flagellum assembly"/>
    <property type="evidence" value="ECO:0007669"/>
    <property type="project" value="UniProtKB-UniRule"/>
</dbReference>
<keyword evidence="7 10" id="KW-0472">Membrane</keyword>
<dbReference type="AlphaFoldDB" id="A0A6A8ABI3"/>
<sequence>MFSGPIDAQGIILTLFLCFCRMGACMMVMPGFSSARLPAQIRLLVAVAVSMAIMPVLWDTIYPRVSNPGPAYVGLIVSEAFVGIIYGLIARIYVIGLQFAGTIISTSIGFNAPGGSDVLEDMPENQLINLISFGGLMVLFLLDFHHIMFRALVDSYGVTPVGAIIEPQKMLITLTDTLRASTVIMLRLAGPFLLFGMIFNIAIGLINKLAPQVPVSFISAPFLLFGGLFLLYLSIGAMIRQFADGFVPVFTSF</sequence>
<keyword evidence="5 10" id="KW-0812">Transmembrane</keyword>
<evidence type="ECO:0000256" key="1">
    <source>
        <dbReference type="ARBA" id="ARBA00002578"/>
    </source>
</evidence>
<comment type="subcellular location">
    <subcellularLocation>
        <location evidence="10">Cell membrane</location>
        <topology evidence="10">Multi-pass membrane protein</topology>
    </subcellularLocation>
    <subcellularLocation>
        <location evidence="10">Bacterial flagellum basal body</location>
    </subcellularLocation>
</comment>
<evidence type="ECO:0000256" key="2">
    <source>
        <dbReference type="ARBA" id="ARBA00009772"/>
    </source>
</evidence>
<accession>A0A6A8ABI3</accession>
<reference evidence="11 12" key="1">
    <citation type="submission" date="2019-11" db="EMBL/GenBank/DDBJ databases">
        <title>Genome analysis of Rhizobacterium cereale a novel genus and species isolated from maize roots in North Spain.</title>
        <authorList>
            <person name="Menendez E."/>
            <person name="Flores-Felix J.D."/>
            <person name="Ramirez-Bahena M.-H."/>
            <person name="Igual J.M."/>
            <person name="Garcia-Fraile P."/>
            <person name="Peix A."/>
            <person name="Velazquez E."/>
        </authorList>
    </citation>
    <scope>NUCLEOTIDE SEQUENCE [LARGE SCALE GENOMIC DNA]</scope>
    <source>
        <strain evidence="11 12">RZME27</strain>
    </source>
</reference>
<evidence type="ECO:0000256" key="8">
    <source>
        <dbReference type="ARBA" id="ARBA00023143"/>
    </source>
</evidence>
<evidence type="ECO:0000256" key="5">
    <source>
        <dbReference type="ARBA" id="ARBA00022692"/>
    </source>
</evidence>
<dbReference type="InterPro" id="IPR002010">
    <property type="entry name" value="T3SS_IM_R"/>
</dbReference>
<dbReference type="NCBIfam" id="TIGR01400">
    <property type="entry name" value="fliR"/>
    <property type="match status" value="1"/>
</dbReference>